<sequence>MLVRPISIKSIMEDMSGTYKFSREGYGSVKKVYIVCKQDKAMTEDFQRWQIENEQNVTEVMEIIDADHMPMLCKPQHLSQLLLEIADKYS</sequence>
<dbReference type="Proteomes" id="UP001454036">
    <property type="component" value="Unassembled WGS sequence"/>
</dbReference>
<evidence type="ECO:0000313" key="2">
    <source>
        <dbReference type="EMBL" id="GAA0147009.1"/>
    </source>
</evidence>
<dbReference type="GO" id="GO:0080032">
    <property type="term" value="F:methyl jasmonate esterase activity"/>
    <property type="evidence" value="ECO:0007669"/>
    <property type="project" value="TreeGrafter"/>
</dbReference>
<dbReference type="AlphaFoldDB" id="A0AAV3P5Y4"/>
<dbReference type="PANTHER" id="PTHR10992">
    <property type="entry name" value="METHYLESTERASE FAMILY MEMBER"/>
    <property type="match status" value="1"/>
</dbReference>
<evidence type="ECO:0000313" key="3">
    <source>
        <dbReference type="Proteomes" id="UP001454036"/>
    </source>
</evidence>
<dbReference type="GO" id="GO:0080031">
    <property type="term" value="F:methyl salicylate esterase activity"/>
    <property type="evidence" value="ECO:0007669"/>
    <property type="project" value="TreeGrafter"/>
</dbReference>
<name>A0AAV3P5Y4_LITER</name>
<dbReference type="GO" id="GO:0080030">
    <property type="term" value="F:methyl indole-3-acetate esterase activity"/>
    <property type="evidence" value="ECO:0007669"/>
    <property type="project" value="TreeGrafter"/>
</dbReference>
<dbReference type="GO" id="GO:0009694">
    <property type="term" value="P:jasmonic acid metabolic process"/>
    <property type="evidence" value="ECO:0007669"/>
    <property type="project" value="TreeGrafter"/>
</dbReference>
<evidence type="ECO:0000256" key="1">
    <source>
        <dbReference type="ARBA" id="ARBA00022801"/>
    </source>
</evidence>
<dbReference type="GO" id="GO:0009696">
    <property type="term" value="P:salicylic acid metabolic process"/>
    <property type="evidence" value="ECO:0007669"/>
    <property type="project" value="TreeGrafter"/>
</dbReference>
<gene>
    <name evidence="2" type="ORF">LIER_36434</name>
</gene>
<keyword evidence="3" id="KW-1185">Reference proteome</keyword>
<dbReference type="InterPro" id="IPR029058">
    <property type="entry name" value="AB_hydrolase_fold"/>
</dbReference>
<proteinExistence type="predicted"/>
<dbReference type="InterPro" id="IPR045889">
    <property type="entry name" value="MES/HNL"/>
</dbReference>
<dbReference type="Gene3D" id="3.40.50.1820">
    <property type="entry name" value="alpha/beta hydrolase"/>
    <property type="match status" value="1"/>
</dbReference>
<reference evidence="2 3" key="1">
    <citation type="submission" date="2024-01" db="EMBL/GenBank/DDBJ databases">
        <title>The complete chloroplast genome sequence of Lithospermum erythrorhizon: insights into the phylogenetic relationship among Boraginaceae species and the maternal lineages of purple gromwells.</title>
        <authorList>
            <person name="Okada T."/>
            <person name="Watanabe K."/>
        </authorList>
    </citation>
    <scope>NUCLEOTIDE SEQUENCE [LARGE SCALE GENOMIC DNA]</scope>
</reference>
<accession>A0AAV3P5Y4</accession>
<keyword evidence="1" id="KW-0378">Hydrolase</keyword>
<dbReference type="PANTHER" id="PTHR10992:SF1083">
    <property type="entry name" value="METHYLESTERASE 1"/>
    <property type="match status" value="1"/>
</dbReference>
<dbReference type="EMBL" id="BAABME010016682">
    <property type="protein sequence ID" value="GAA0147009.1"/>
    <property type="molecule type" value="Genomic_DNA"/>
</dbReference>
<comment type="caution">
    <text evidence="2">The sequence shown here is derived from an EMBL/GenBank/DDBJ whole genome shotgun (WGS) entry which is preliminary data.</text>
</comment>
<protein>
    <submittedName>
        <fullName evidence="2">Uncharacterized protein</fullName>
    </submittedName>
</protein>
<organism evidence="2 3">
    <name type="scientific">Lithospermum erythrorhizon</name>
    <name type="common">Purple gromwell</name>
    <name type="synonym">Lithospermum officinale var. erythrorhizon</name>
    <dbReference type="NCBI Taxonomy" id="34254"/>
    <lineage>
        <taxon>Eukaryota</taxon>
        <taxon>Viridiplantae</taxon>
        <taxon>Streptophyta</taxon>
        <taxon>Embryophyta</taxon>
        <taxon>Tracheophyta</taxon>
        <taxon>Spermatophyta</taxon>
        <taxon>Magnoliopsida</taxon>
        <taxon>eudicotyledons</taxon>
        <taxon>Gunneridae</taxon>
        <taxon>Pentapetalae</taxon>
        <taxon>asterids</taxon>
        <taxon>lamiids</taxon>
        <taxon>Boraginales</taxon>
        <taxon>Boraginaceae</taxon>
        <taxon>Boraginoideae</taxon>
        <taxon>Lithospermeae</taxon>
        <taxon>Lithospermum</taxon>
    </lineage>
</organism>